<gene>
    <name evidence="2" type="ORF">SAMN05216544_2035</name>
</gene>
<dbReference type="GO" id="GO:0006799">
    <property type="term" value="P:polyphosphate biosynthetic process"/>
    <property type="evidence" value="ECO:0007669"/>
    <property type="project" value="UniProtKB-ARBA"/>
</dbReference>
<evidence type="ECO:0000313" key="2">
    <source>
        <dbReference type="EMBL" id="SDN16521.1"/>
    </source>
</evidence>
<reference evidence="3" key="1">
    <citation type="submission" date="2016-10" db="EMBL/GenBank/DDBJ databases">
        <authorList>
            <person name="Varghese N."/>
            <person name="Submissions S."/>
        </authorList>
    </citation>
    <scope>NUCLEOTIDE SEQUENCE [LARGE SCALE GENOMIC DNA]</scope>
    <source>
        <strain evidence="3">M83</strain>
    </source>
</reference>
<dbReference type="Gene3D" id="3.20.100.30">
    <property type="entry name" value="VTC, catalytic tunnel domain"/>
    <property type="match status" value="1"/>
</dbReference>
<feature type="domain" description="VTC" evidence="1">
    <location>
        <begin position="7"/>
        <end position="232"/>
    </location>
</feature>
<dbReference type="RefSeq" id="WP_074522047.1">
    <property type="nucleotide sequence ID" value="NZ_FNHZ01000007.1"/>
</dbReference>
<dbReference type="Pfam" id="PF09359">
    <property type="entry name" value="VTC"/>
    <property type="match status" value="1"/>
</dbReference>
<evidence type="ECO:0000313" key="3">
    <source>
        <dbReference type="Proteomes" id="UP000187651"/>
    </source>
</evidence>
<evidence type="ECO:0000259" key="1">
    <source>
        <dbReference type="Pfam" id="PF09359"/>
    </source>
</evidence>
<dbReference type="InterPro" id="IPR042267">
    <property type="entry name" value="VTC_sf"/>
</dbReference>
<proteinExistence type="predicted"/>
<keyword evidence="3" id="KW-1185">Reference proteome</keyword>
<dbReference type="InterPro" id="IPR018966">
    <property type="entry name" value="VTC_domain"/>
</dbReference>
<dbReference type="Proteomes" id="UP000187651">
    <property type="component" value="Unassembled WGS sequence"/>
</dbReference>
<dbReference type="SUPFAM" id="SSF55154">
    <property type="entry name" value="CYTH-like phosphatases"/>
    <property type="match status" value="1"/>
</dbReference>
<organism evidence="2 3">
    <name type="scientific">Lachnospira pectinoschiza</name>
    <dbReference type="NCBI Taxonomy" id="28052"/>
    <lineage>
        <taxon>Bacteria</taxon>
        <taxon>Bacillati</taxon>
        <taxon>Bacillota</taxon>
        <taxon>Clostridia</taxon>
        <taxon>Lachnospirales</taxon>
        <taxon>Lachnospiraceae</taxon>
        <taxon>Lachnospira</taxon>
    </lineage>
</organism>
<dbReference type="OrthoDB" id="185578at2"/>
<dbReference type="CDD" id="cd07750">
    <property type="entry name" value="PolyPPase_VTC_like"/>
    <property type="match status" value="1"/>
</dbReference>
<dbReference type="EMBL" id="FNHZ01000007">
    <property type="protein sequence ID" value="SDN16521.1"/>
    <property type="molecule type" value="Genomic_DNA"/>
</dbReference>
<dbReference type="AlphaFoldDB" id="A0A1G9Z6Y0"/>
<dbReference type="InterPro" id="IPR033469">
    <property type="entry name" value="CYTH-like_dom_sf"/>
</dbReference>
<name>A0A1G9Z6Y0_9FIRM</name>
<protein>
    <submittedName>
        <fullName evidence="2">VTC domain-containing protein</fullName>
    </submittedName>
</protein>
<accession>A0A1G9Z6Y0</accession>
<sequence length="266" mass="31509">MAIEVFNRYEKKYMLTKKSFRKLLTRIEDHMDMDKYNINGKPYTISNIYFDTDNDALIRASIEKPVYKEKLRMRAYGTPALDDKVFIEIKKKYDGIVNKRRTSMTLKDAYNYILKDNPPTPASGKINTQVLQEIDYFKDFYKVKPKLYLSYDRYAYFEKNDGDFRVTFDTNIQTRRYDVALEKGQYGSQLLEADQVLMEIKISGAVPMWFTKILSELRVYPVSFSKYGTEYKRYVLENTQREFIENKGEIICSNQFYPQLQAVASL</sequence>